<evidence type="ECO:0000313" key="6">
    <source>
        <dbReference type="Proteomes" id="UP000014500"/>
    </source>
</evidence>
<dbReference type="InterPro" id="IPR036383">
    <property type="entry name" value="TSP1_rpt_sf"/>
</dbReference>
<feature type="domain" description="Spondin-like TSP1" evidence="4">
    <location>
        <begin position="1579"/>
        <end position="1635"/>
    </location>
</feature>
<dbReference type="InterPro" id="IPR044004">
    <property type="entry name" value="TSP1_spondin_dom"/>
</dbReference>
<dbReference type="Pfam" id="PF19030">
    <property type="entry name" value="TSP1_ADAMTS"/>
    <property type="match status" value="4"/>
</dbReference>
<dbReference type="InterPro" id="IPR051418">
    <property type="entry name" value="Spondin/Thrombospondin_T1"/>
</dbReference>
<dbReference type="FunFam" id="2.20.100.10:FF:000014">
    <property type="entry name" value="Thrombospondin type 1 domain containing 7A"/>
    <property type="match status" value="1"/>
</dbReference>
<proteinExistence type="predicted"/>
<dbReference type="SUPFAM" id="SSF82895">
    <property type="entry name" value="TSP-1 type 1 repeat"/>
    <property type="match status" value="8"/>
</dbReference>
<dbReference type="EnsemblMetazoa" id="SMAR010838-RA">
    <property type="protein sequence ID" value="SMAR010838-PA"/>
    <property type="gene ID" value="SMAR010838"/>
</dbReference>
<protein>
    <recommendedName>
        <fullName evidence="4">Spondin-like TSP1 domain-containing protein</fullName>
    </recommendedName>
</protein>
<evidence type="ECO:0000256" key="2">
    <source>
        <dbReference type="ARBA" id="ARBA00023157"/>
    </source>
</evidence>
<dbReference type="Pfam" id="PF19028">
    <property type="entry name" value="TSP1_spondin"/>
    <property type="match status" value="3"/>
</dbReference>
<dbReference type="InterPro" id="IPR000884">
    <property type="entry name" value="TSP1_rpt"/>
</dbReference>
<dbReference type="PANTHER" id="PTHR11311">
    <property type="entry name" value="SPONDIN"/>
    <property type="match status" value="1"/>
</dbReference>
<keyword evidence="1" id="KW-0732">Signal</keyword>
<dbReference type="FunFam" id="2.20.100.10:FF:000027">
    <property type="entry name" value="Thrombospondin type 1 domain containing 7A"/>
    <property type="match status" value="1"/>
</dbReference>
<dbReference type="PhylomeDB" id="T1JAR7"/>
<dbReference type="STRING" id="126957.T1JAR7"/>
<dbReference type="PANTHER" id="PTHR11311:SF30">
    <property type="entry name" value="SPONDIN-LIKE TSP1 DOMAIN-CONTAINING PROTEIN"/>
    <property type="match status" value="1"/>
</dbReference>
<feature type="domain" description="Spondin-like TSP1" evidence="4">
    <location>
        <begin position="1325"/>
        <end position="1378"/>
    </location>
</feature>
<reference evidence="6" key="1">
    <citation type="submission" date="2011-05" db="EMBL/GenBank/DDBJ databases">
        <authorList>
            <person name="Richards S.R."/>
            <person name="Qu J."/>
            <person name="Jiang H."/>
            <person name="Jhangiani S.N."/>
            <person name="Agravi P."/>
            <person name="Goodspeed R."/>
            <person name="Gross S."/>
            <person name="Mandapat C."/>
            <person name="Jackson L."/>
            <person name="Mathew T."/>
            <person name="Pu L."/>
            <person name="Thornton R."/>
            <person name="Saada N."/>
            <person name="Wilczek-Boney K.B."/>
            <person name="Lee S."/>
            <person name="Kovar C."/>
            <person name="Wu Y."/>
            <person name="Scherer S.E."/>
            <person name="Worley K.C."/>
            <person name="Muzny D.M."/>
            <person name="Gibbs R."/>
        </authorList>
    </citation>
    <scope>NUCLEOTIDE SEQUENCE</scope>
    <source>
        <strain evidence="6">Brora</strain>
    </source>
</reference>
<dbReference type="OMA" id="GRDCMDP"/>
<dbReference type="GO" id="GO:0005886">
    <property type="term" value="C:plasma membrane"/>
    <property type="evidence" value="ECO:0007669"/>
    <property type="project" value="TreeGrafter"/>
</dbReference>
<organism evidence="5 6">
    <name type="scientific">Strigamia maritima</name>
    <name type="common">European centipede</name>
    <name type="synonym">Geophilus maritimus</name>
    <dbReference type="NCBI Taxonomy" id="126957"/>
    <lineage>
        <taxon>Eukaryota</taxon>
        <taxon>Metazoa</taxon>
        <taxon>Ecdysozoa</taxon>
        <taxon>Arthropoda</taxon>
        <taxon>Myriapoda</taxon>
        <taxon>Chilopoda</taxon>
        <taxon>Pleurostigmophora</taxon>
        <taxon>Geophilomorpha</taxon>
        <taxon>Linotaeniidae</taxon>
        <taxon>Strigamia</taxon>
    </lineage>
</organism>
<dbReference type="PROSITE" id="PS50092">
    <property type="entry name" value="TSP1"/>
    <property type="match status" value="10"/>
</dbReference>
<name>T1JAR7_STRMM</name>
<dbReference type="HOGENOM" id="CLU_004819_0_0_1"/>
<feature type="domain" description="Spondin-like TSP1" evidence="4">
    <location>
        <begin position="1197"/>
        <end position="1238"/>
    </location>
</feature>
<reference evidence="5" key="2">
    <citation type="submission" date="2015-02" db="UniProtKB">
        <authorList>
            <consortium name="EnsemblMetazoa"/>
        </authorList>
    </citation>
    <scope>IDENTIFICATION</scope>
</reference>
<keyword evidence="2" id="KW-1015">Disulfide bond</keyword>
<dbReference type="Pfam" id="PF00090">
    <property type="entry name" value="TSP_1"/>
    <property type="match status" value="4"/>
</dbReference>
<dbReference type="EMBL" id="JH432003">
    <property type="status" value="NOT_ANNOTATED_CDS"/>
    <property type="molecule type" value="Genomic_DNA"/>
</dbReference>
<evidence type="ECO:0000256" key="1">
    <source>
        <dbReference type="ARBA" id="ARBA00022729"/>
    </source>
</evidence>
<evidence type="ECO:0000256" key="3">
    <source>
        <dbReference type="ARBA" id="ARBA00023180"/>
    </source>
</evidence>
<sequence length="1753" mass="197778">MVSCFKGFYCDGSAWWGLEALLGVISAEKNKRSQCYHKMKHKRESQQIYDIIHRWQCFILMNICHISITTELESILTISPEVEGLTFLKIMRHYLFFVTSDGEKELFLHVSDLIFIVKEAEVVKMPPRLNILTAVLLFVSVAVATENEEDDRRPTTSYIWKTGTWGSCYSAAGCGEGEQQRSIWCAHMDGRTTLEFLCDPHERPSRARSCFRVCEEHRGRLTWRVGVWGHCLPVDTDGLDISEELTCKDRIGAMNRDVECNYRRHAGDHPKTVDDDACEHFKSKPKNRLSCQPGSNYSRMEGLNCSRVPCPQNCVVAPFKKWLPCIGCGIGNRTRIRDVLVAPLHGGRLCPPLSETEGCREAVACLQSPQSSWEHKLWMSDWSNCLPIEPPPRVTRSPFSLRATLGYQTREIACRDPSGIPVDMSHCNYGDKMNLPFKVRTCVVPSNCVVSSWSEWTVVADGCITSGNDVRPELRKRTRRVLQVPVGDGKACPHLEELHRVTEKGQLQPCTKYKWVPSEWGECILTNMTTITAISCGGGIQLRTLTCLRSDVLYEILSGLVPVPQSYCSEAPPSTVQRCSVSCKRNCVVSPWSSWESCRPLDCRDLLNPQKIGYRKRHRSVLQSPTPDGDNCPPQVQVDICDQPTCYHWKTTEFNPCIVLNKELRCGQGRQTRKAYCVDLQGIKVDDGFCGMYSLEPEIAVPCYIPCPSDCVLSKWSDWTPCSKICTERDDHGLRTRNRTILAPAGLGTTKSGTPCPNSDELTETEICNHHSCFGFGWKTFLWQECKVTNPLEPCGIGEQIREVWCMKDEDRRVADRKCLPIAKPKERRACNVACPKDCLATKYTDWTVCPDSCHTVGRTRFRSLTMARTFLDYEAMMFRLGSTRGLKEDTTICTFGTMHRPLTNGSFVHESLNSTTHVVIAVPGYILLLFAVHGTVATQTRQLFILQHPQKGRDQCPEALKETRSCPTPCVRNDDDNSNSASVESNILKNQNLPQMCERPCYTFKWSLAEWGSCRLPDTVECGVGYRTRGVFCVRNDGKDVETDLCIGSTSDSLPIITERCHVSCGHLCAHSDWSEWSQCPQNCGGFQMRKRQLLDESMDTNECRNAQLFPLDERQSCPCHVYSAKPEGEWSDCILDGGDELIPVNGMMVRGRCGVGNRFRKVACYDKNGNLVDPLLCTPTGYEEDVCMIPCPVDCVMSAWSDWSACSAFCGSGIKDRSRTAIREAYDQGRPCPKLDTGKTEKEVKSCYISCEKYQWFAYGWTQCELSRVDWGQHCGTGIQNRKVMCMRVDNVTTPETIRDEYCDPRLKPINMNYCHVPCPMDCVVSDWSEWSICTQPCDSRHTRKRVREMVRESHDSGDPCPVTAEVEPCILNENCFHYLWNTSDWSSCILHNNATCGEGVRHRQIVCLRSDGRTVNDRFCEEMNLSRPQSAESWCSVDCPIDCVVSEWSDWNHSECGTCGMSGHAVRARQILVRASETGRPCPSALTQQKPCRARPCYHWVRPVFEKCDLGGADCGHGTSRRTVACRRGDGTFVKKKYCLEANSTGFTPWMDERWLHSLLDIHEEEKCHSPCPGDCVLSLWSEWSPCHRDCEAGEQGGIQTRSRAILIHPSPLGERCPEQLWKVRPCFGGPCFKYDWKIKNDEVTCLRSDGVVVQGGCYGRPRPCLPPCRVAHSECGTHGTCVCLAGFRPQFRESATRGRDLIGCELMQTANSSHHTAGGSGGEIKVIYLPISKQHLAVYLCRLRLMKRK</sequence>
<dbReference type="SMART" id="SM00209">
    <property type="entry name" value="TSP1"/>
    <property type="match status" value="12"/>
</dbReference>
<evidence type="ECO:0000259" key="4">
    <source>
        <dbReference type="Pfam" id="PF19028"/>
    </source>
</evidence>
<accession>T1JAR7</accession>
<dbReference type="eggNOG" id="KOG3538">
    <property type="taxonomic scope" value="Eukaryota"/>
</dbReference>
<dbReference type="GO" id="GO:0030036">
    <property type="term" value="P:actin cytoskeleton organization"/>
    <property type="evidence" value="ECO:0007669"/>
    <property type="project" value="TreeGrafter"/>
</dbReference>
<dbReference type="Proteomes" id="UP000014500">
    <property type="component" value="Unassembled WGS sequence"/>
</dbReference>
<keyword evidence="6" id="KW-1185">Reference proteome</keyword>
<dbReference type="Gene3D" id="2.20.100.10">
    <property type="entry name" value="Thrombospondin type-1 (TSP1) repeat"/>
    <property type="match status" value="9"/>
</dbReference>
<evidence type="ECO:0000313" key="5">
    <source>
        <dbReference type="EnsemblMetazoa" id="SMAR010838-PA"/>
    </source>
</evidence>
<keyword evidence="3" id="KW-0325">Glycoprotein</keyword>